<dbReference type="RefSeq" id="WP_024086717.1">
    <property type="nucleotide sequence ID" value="NZ_CP018743.1"/>
</dbReference>
<evidence type="ECO:0008006" key="3">
    <source>
        <dbReference type="Google" id="ProtNLM"/>
    </source>
</evidence>
<reference evidence="1 2" key="1">
    <citation type="submission" date="2016-12" db="EMBL/GenBank/DDBJ databases">
        <title>Draft Genome Sequence of Mercury Resistant Pseudomonas DRA525.</title>
        <authorList>
            <person name="Drace K.M."/>
        </authorList>
    </citation>
    <scope>NUCLEOTIDE SEQUENCE [LARGE SCALE GENOMIC DNA]</scope>
    <source>
        <strain evidence="1 2">DRA525</strain>
    </source>
</reference>
<dbReference type="AlphaFoldDB" id="A0A1L5PNB5"/>
<dbReference type="Gene3D" id="3.90.1720.10">
    <property type="entry name" value="endopeptidase domain like (from Nostoc punctiforme)"/>
    <property type="match status" value="1"/>
</dbReference>
<gene>
    <name evidence="1" type="ORF">BL240_09475</name>
</gene>
<evidence type="ECO:0000313" key="2">
    <source>
        <dbReference type="Proteomes" id="UP000185146"/>
    </source>
</evidence>
<proteinExistence type="predicted"/>
<dbReference type="EMBL" id="CP018743">
    <property type="protein sequence ID" value="APO81662.1"/>
    <property type="molecule type" value="Genomic_DNA"/>
</dbReference>
<organism evidence="1 2">
    <name type="scientific">Pseudomonas putida</name>
    <name type="common">Arthrobacter siderocapsulatus</name>
    <dbReference type="NCBI Taxonomy" id="303"/>
    <lineage>
        <taxon>Bacteria</taxon>
        <taxon>Pseudomonadati</taxon>
        <taxon>Pseudomonadota</taxon>
        <taxon>Gammaproteobacteria</taxon>
        <taxon>Pseudomonadales</taxon>
        <taxon>Pseudomonadaceae</taxon>
        <taxon>Pseudomonas</taxon>
    </lineage>
</organism>
<name>A0A1L5PNB5_PSEPU</name>
<evidence type="ECO:0000313" key="1">
    <source>
        <dbReference type="EMBL" id="APO81662.1"/>
    </source>
</evidence>
<sequence>MIEKFMRAPYREGARGPIAFDCWGMCRAIRHDLFGLPWLPSLGAVGKDKIRENTKAYRSLRQAMEECTPEPGAIAAVLRGTALLHVGTVLLSEGRLKVLDTNPGGACLRTTGEFEAAHPRVVYYRDRRILPEQTQ</sequence>
<protein>
    <recommendedName>
        <fullName evidence="3">NlpC/P60 domain-containing protein</fullName>
    </recommendedName>
</protein>
<dbReference type="Proteomes" id="UP000185146">
    <property type="component" value="Chromosome"/>
</dbReference>
<accession>A0A1L5PNB5</accession>